<feature type="transmembrane region" description="Helical" evidence="1">
    <location>
        <begin position="333"/>
        <end position="352"/>
    </location>
</feature>
<comment type="caution">
    <text evidence="2">The sequence shown here is derived from an EMBL/GenBank/DDBJ whole genome shotgun (WGS) entry which is preliminary data.</text>
</comment>
<organism evidence="2 3">
    <name type="scientific">Nitratireductor aquimarinus</name>
    <dbReference type="NCBI Taxonomy" id="889300"/>
    <lineage>
        <taxon>Bacteria</taxon>
        <taxon>Pseudomonadati</taxon>
        <taxon>Pseudomonadota</taxon>
        <taxon>Alphaproteobacteria</taxon>
        <taxon>Hyphomicrobiales</taxon>
        <taxon>Phyllobacteriaceae</taxon>
        <taxon>Nitratireductor</taxon>
    </lineage>
</organism>
<accession>A0ABU4AFA4</accession>
<gene>
    <name evidence="2" type="ORF">R2G56_01295</name>
</gene>
<evidence type="ECO:0008006" key="4">
    <source>
        <dbReference type="Google" id="ProtNLM"/>
    </source>
</evidence>
<keyword evidence="3" id="KW-1185">Reference proteome</keyword>
<feature type="transmembrane region" description="Helical" evidence="1">
    <location>
        <begin position="267"/>
        <end position="288"/>
    </location>
</feature>
<feature type="transmembrane region" description="Helical" evidence="1">
    <location>
        <begin position="359"/>
        <end position="377"/>
    </location>
</feature>
<feature type="transmembrane region" description="Helical" evidence="1">
    <location>
        <begin position="180"/>
        <end position="213"/>
    </location>
</feature>
<proteinExistence type="predicted"/>
<dbReference type="RefSeq" id="WP_317560223.1">
    <property type="nucleotide sequence ID" value="NZ_JAWLIP010000001.1"/>
</dbReference>
<evidence type="ECO:0000313" key="2">
    <source>
        <dbReference type="EMBL" id="MDV6224909.1"/>
    </source>
</evidence>
<feature type="transmembrane region" description="Helical" evidence="1">
    <location>
        <begin position="123"/>
        <end position="142"/>
    </location>
</feature>
<protein>
    <recommendedName>
        <fullName evidence="4">Glycosyltransferase RgtA/B/C/D-like domain-containing protein</fullName>
    </recommendedName>
</protein>
<feature type="transmembrane region" description="Helical" evidence="1">
    <location>
        <begin position="70"/>
        <end position="89"/>
    </location>
</feature>
<keyword evidence="1" id="KW-0472">Membrane</keyword>
<reference evidence="2 3" key="1">
    <citation type="submission" date="2023-10" db="EMBL/GenBank/DDBJ databases">
        <authorList>
            <person name="Venkata Ramana C."/>
            <person name="Sasikala C."/>
            <person name="Dhurka M."/>
        </authorList>
    </citation>
    <scope>NUCLEOTIDE SEQUENCE [LARGE SCALE GENOMIC DNA]</scope>
    <source>
        <strain evidence="2 3">KCTC 32151</strain>
    </source>
</reference>
<sequence>MATAVEHGTAAGRRMRLTSPIAILGMTAIAMAVVLMLPLNVPIGPMYWDLFIYFDAANRIFSGQVPATDFFAPVGPLGYYLFAGGVKLFSNAQPLLLVHWSLFVVTAPLMALALWQVDRTSRGVSLALLLPFLAFAVLPFNTREFYPFPGSDGFAVYNRQICQLLYVLTVALVYLRDQRLLLISIVAGMTALFLTKITGFASGGILCAFAFAAGRVQLRTAIASALVFFAILGVLQLWNGITLAYINDILALVVMNEGSLLPRFLQAASHTFGIVVPAGLLALFLLYRDRTTLTETLRSKPRLQAIARFLDHDAFWIMVVLFAGIFFETQNTGSQALIFIWPVLLPVILRLWQSDAPRSAFIAAGLLAAAAALPPLVNTAERAARTYVGAIKNVTMPSENLKTLGRLNMRPEILARAEKMMGFYAKHRETYADFIRIQELPSYVFYSEFDFQIAHLMAIDEAITAIRELEAEQGVTFDTVMNLNFVNPFPWLMDREAPQHVSIGADPTRTVPPPDAEALEAVREADLILHPTCPLTTANADLLALYAPAIKDHEQITLNECFDAYLSPLMADRIE</sequence>
<evidence type="ECO:0000313" key="3">
    <source>
        <dbReference type="Proteomes" id="UP001185659"/>
    </source>
</evidence>
<feature type="transmembrane region" description="Helical" evidence="1">
    <location>
        <begin position="96"/>
        <end position="117"/>
    </location>
</feature>
<keyword evidence="1" id="KW-0812">Transmembrane</keyword>
<name>A0ABU4AFA4_9HYPH</name>
<feature type="transmembrane region" description="Helical" evidence="1">
    <location>
        <begin position="21"/>
        <end position="41"/>
    </location>
</feature>
<feature type="transmembrane region" description="Helical" evidence="1">
    <location>
        <begin position="154"/>
        <end position="174"/>
    </location>
</feature>
<dbReference type="Proteomes" id="UP001185659">
    <property type="component" value="Unassembled WGS sequence"/>
</dbReference>
<feature type="transmembrane region" description="Helical" evidence="1">
    <location>
        <begin position="309"/>
        <end position="327"/>
    </location>
</feature>
<dbReference type="EMBL" id="JAWLIP010000001">
    <property type="protein sequence ID" value="MDV6224909.1"/>
    <property type="molecule type" value="Genomic_DNA"/>
</dbReference>
<evidence type="ECO:0000256" key="1">
    <source>
        <dbReference type="SAM" id="Phobius"/>
    </source>
</evidence>
<keyword evidence="1" id="KW-1133">Transmembrane helix</keyword>
<feature type="transmembrane region" description="Helical" evidence="1">
    <location>
        <begin position="225"/>
        <end position="247"/>
    </location>
</feature>